<feature type="region of interest" description="Disordered" evidence="1">
    <location>
        <begin position="157"/>
        <end position="223"/>
    </location>
</feature>
<accession>V8N598</accession>
<dbReference type="SUPFAM" id="SSF48452">
    <property type="entry name" value="TPR-like"/>
    <property type="match status" value="1"/>
</dbReference>
<organism evidence="2 3">
    <name type="scientific">Ophiophagus hannah</name>
    <name type="common">King cobra</name>
    <name type="synonym">Naja hannah</name>
    <dbReference type="NCBI Taxonomy" id="8665"/>
    <lineage>
        <taxon>Eukaryota</taxon>
        <taxon>Metazoa</taxon>
        <taxon>Chordata</taxon>
        <taxon>Craniata</taxon>
        <taxon>Vertebrata</taxon>
        <taxon>Euteleostomi</taxon>
        <taxon>Lepidosauria</taxon>
        <taxon>Squamata</taxon>
        <taxon>Bifurcata</taxon>
        <taxon>Unidentata</taxon>
        <taxon>Episquamata</taxon>
        <taxon>Toxicofera</taxon>
        <taxon>Serpentes</taxon>
        <taxon>Colubroidea</taxon>
        <taxon>Elapidae</taxon>
        <taxon>Elapinae</taxon>
        <taxon>Ophiophagus</taxon>
    </lineage>
</organism>
<evidence type="ECO:0000256" key="1">
    <source>
        <dbReference type="SAM" id="MobiDB-lite"/>
    </source>
</evidence>
<proteinExistence type="predicted"/>
<name>V8N598_OPHHA</name>
<dbReference type="OrthoDB" id="2423701at2759"/>
<sequence length="525" mass="56466">MKGQERRERGLCWLENSGNCGNETAKQGLFHQAVLLFTEAIKLNPQEYRSLALLAPGWHRCAVVQGEFGLEKKWCSGWGEALASGGIWHKEGTCVLLPRPSPLPPTSHSKCFPTVYKGSFYNGQDEEDCGSKVFLTEVQGAVLISVSKPKSQRCLKTSPVLATEPPAPPLLPSGSLSEPTSPAAEGRRESALLPASRRLSLRKGGKEGLRPGGGAGGLLPTPAWCPRDGSKRRGATPQRGGLSALRSWRQGPGCLAWPAHLEGTLVCAWLSYAHILLEIYKMVDLLRNAGMCWRRGGSLEKGGASNTRKGALQSQLTLGSTAAFAKESHTEGLAKIQETVTSPSCHPPHLWAQRGGEEEESCVESISDASGGAAPKGLSSYPLPHLDRGLHLRPVVARMPGGWEQEEASLCSRANSLSRWKAFAGSSVWMTMHTLSLPHPQQPHLVYHSICTFALLSRQPRMWEPLPASPSAQLGQCQCYLGTVVANQWGLGTTGGPQENFGAINPGCVRTQGCAARMARGNTRL</sequence>
<evidence type="ECO:0000313" key="3">
    <source>
        <dbReference type="Proteomes" id="UP000018936"/>
    </source>
</evidence>
<dbReference type="EMBL" id="AZIM01008875">
    <property type="protein sequence ID" value="ETE57305.1"/>
    <property type="molecule type" value="Genomic_DNA"/>
</dbReference>
<feature type="compositionally biased region" description="Low complexity" evidence="1">
    <location>
        <begin position="172"/>
        <end position="182"/>
    </location>
</feature>
<dbReference type="AlphaFoldDB" id="V8N598"/>
<feature type="non-terminal residue" evidence="2">
    <location>
        <position position="525"/>
    </location>
</feature>
<dbReference type="Proteomes" id="UP000018936">
    <property type="component" value="Unassembled WGS sequence"/>
</dbReference>
<feature type="non-terminal residue" evidence="2">
    <location>
        <position position="1"/>
    </location>
</feature>
<reference evidence="2 3" key="1">
    <citation type="journal article" date="2013" name="Proc. Natl. Acad. Sci. U.S.A.">
        <title>The king cobra genome reveals dynamic gene evolution and adaptation in the snake venom system.</title>
        <authorList>
            <person name="Vonk F.J."/>
            <person name="Casewell N.R."/>
            <person name="Henkel C.V."/>
            <person name="Heimberg A.M."/>
            <person name="Jansen H.J."/>
            <person name="McCleary R.J."/>
            <person name="Kerkkamp H.M."/>
            <person name="Vos R.A."/>
            <person name="Guerreiro I."/>
            <person name="Calvete J.J."/>
            <person name="Wuster W."/>
            <person name="Woods A.E."/>
            <person name="Logan J.M."/>
            <person name="Harrison R.A."/>
            <person name="Castoe T.A."/>
            <person name="de Koning A.P."/>
            <person name="Pollock D.D."/>
            <person name="Yandell M."/>
            <person name="Calderon D."/>
            <person name="Renjifo C."/>
            <person name="Currier R.B."/>
            <person name="Salgado D."/>
            <person name="Pla D."/>
            <person name="Sanz L."/>
            <person name="Hyder A.S."/>
            <person name="Ribeiro J.M."/>
            <person name="Arntzen J.W."/>
            <person name="van den Thillart G.E."/>
            <person name="Boetzer M."/>
            <person name="Pirovano W."/>
            <person name="Dirks R.P."/>
            <person name="Spaink H.P."/>
            <person name="Duboule D."/>
            <person name="McGlinn E."/>
            <person name="Kini R.M."/>
            <person name="Richardson M.K."/>
        </authorList>
    </citation>
    <scope>NUCLEOTIDE SEQUENCE</scope>
    <source>
        <tissue evidence="2">Blood</tissue>
    </source>
</reference>
<protein>
    <submittedName>
        <fullName evidence="2">Uncharacterized protein</fullName>
    </submittedName>
</protein>
<keyword evidence="3" id="KW-1185">Reference proteome</keyword>
<gene>
    <name evidence="2" type="ORF">L345_16982</name>
</gene>
<evidence type="ECO:0000313" key="2">
    <source>
        <dbReference type="EMBL" id="ETE57305.1"/>
    </source>
</evidence>
<comment type="caution">
    <text evidence="2">The sequence shown here is derived from an EMBL/GenBank/DDBJ whole genome shotgun (WGS) entry which is preliminary data.</text>
</comment>
<dbReference type="InterPro" id="IPR011990">
    <property type="entry name" value="TPR-like_helical_dom_sf"/>
</dbReference>